<dbReference type="Proteomes" id="UP000805418">
    <property type="component" value="Chromosome 5"/>
</dbReference>
<dbReference type="GeneTree" id="ENSGT00940000161133"/>
<proteinExistence type="inferred from homology"/>
<keyword evidence="5" id="KW-0597">Phosphoprotein</keyword>
<evidence type="ECO:0000256" key="11">
    <source>
        <dbReference type="SAM" id="MobiDB-lite"/>
    </source>
</evidence>
<reference evidence="13" key="3">
    <citation type="submission" date="2025-09" db="UniProtKB">
        <authorList>
            <consortium name="Ensembl"/>
        </authorList>
    </citation>
    <scope>IDENTIFICATION</scope>
    <source>
        <strain evidence="13">Boxer</strain>
    </source>
</reference>
<dbReference type="InterPro" id="IPR009428">
    <property type="entry name" value="ICAT_dom"/>
</dbReference>
<dbReference type="GO" id="GO:0060633">
    <property type="term" value="P:negative regulation of transcription initiation by RNA polymerase II"/>
    <property type="evidence" value="ECO:0007669"/>
    <property type="project" value="Ensembl"/>
</dbReference>
<keyword evidence="14" id="KW-1185">Reference proteome</keyword>
<dbReference type="GO" id="GO:0001223">
    <property type="term" value="F:transcription coactivator binding"/>
    <property type="evidence" value="ECO:0007669"/>
    <property type="project" value="Ensembl"/>
</dbReference>
<dbReference type="AlphaFoldDB" id="A0A8I3Q7D4"/>
<dbReference type="GO" id="GO:0009952">
    <property type="term" value="P:anterior/posterior pattern specification"/>
    <property type="evidence" value="ECO:0007669"/>
    <property type="project" value="Ensembl"/>
</dbReference>
<evidence type="ECO:0000256" key="5">
    <source>
        <dbReference type="ARBA" id="ARBA00022553"/>
    </source>
</evidence>
<accession>A0A8I3Q7D4</accession>
<dbReference type="InterPro" id="IPR036911">
    <property type="entry name" value="ICAT_sf"/>
</dbReference>
<dbReference type="GO" id="GO:0031333">
    <property type="term" value="P:negative regulation of protein-containing complex assembly"/>
    <property type="evidence" value="ECO:0007669"/>
    <property type="project" value="Ensembl"/>
</dbReference>
<dbReference type="GO" id="GO:0045669">
    <property type="term" value="P:positive regulation of osteoblast differentiation"/>
    <property type="evidence" value="ECO:0007669"/>
    <property type="project" value="Ensembl"/>
</dbReference>
<dbReference type="GO" id="GO:0090090">
    <property type="term" value="P:negative regulation of canonical Wnt signaling pathway"/>
    <property type="evidence" value="ECO:0007669"/>
    <property type="project" value="Ensembl"/>
</dbReference>
<sequence>MNREGAPGKSPEEMYIQQKVRVLLMLRKMGSNLTANEEEFLRTYAGVVNSQLSQLPQHSIDQGESRLGRPATPFLPREAQLWFLGQTGGVGAFPRWEPRTPSGNGGVPPFFKPGGGEK</sequence>
<dbReference type="FunFam" id="1.10.10.490:FF:000001">
    <property type="entry name" value="beta-catenin-interacting protein 1"/>
    <property type="match status" value="1"/>
</dbReference>
<dbReference type="GO" id="GO:0060070">
    <property type="term" value="P:canonical Wnt signaling pathway"/>
    <property type="evidence" value="ECO:0007669"/>
    <property type="project" value="Ensembl"/>
</dbReference>
<reference evidence="13" key="1">
    <citation type="submission" date="2020-03" db="EMBL/GenBank/DDBJ databases">
        <title>Long-read based genome assembly of a Labrador retriever dog.</title>
        <authorList>
            <person name="Eory L."/>
            <person name="Zhang W."/>
            <person name="Schoenebeck J."/>
        </authorList>
    </citation>
    <scope>NUCLEOTIDE SEQUENCE [LARGE SCALE GENOMIC DNA]</scope>
    <source>
        <strain evidence="13">Labrador retriever</strain>
    </source>
</reference>
<protein>
    <recommendedName>
        <fullName evidence="10">Beta-catenin-interacting protein 1</fullName>
    </recommendedName>
</protein>
<dbReference type="SUPFAM" id="SSF81730">
    <property type="entry name" value="beta-catenin-interacting protein ICAT"/>
    <property type="match status" value="1"/>
</dbReference>
<dbReference type="Pfam" id="PF06384">
    <property type="entry name" value="ICAT"/>
    <property type="match status" value="1"/>
</dbReference>
<evidence type="ECO:0000256" key="2">
    <source>
        <dbReference type="ARBA" id="ARBA00004496"/>
    </source>
</evidence>
<dbReference type="OrthoDB" id="9926449at2759"/>
<name>A0A8I3Q7D4_CANLF</name>
<dbReference type="GO" id="GO:0005829">
    <property type="term" value="C:cytosol"/>
    <property type="evidence" value="ECO:0000318"/>
    <property type="project" value="GO_Central"/>
</dbReference>
<dbReference type="Gene3D" id="1.10.10.490">
    <property type="entry name" value="Beta-catenin-interacting ICAT"/>
    <property type="match status" value="1"/>
</dbReference>
<dbReference type="GO" id="GO:0045657">
    <property type="term" value="P:positive regulation of monocyte differentiation"/>
    <property type="evidence" value="ECO:0007669"/>
    <property type="project" value="Ensembl"/>
</dbReference>
<evidence type="ECO:0000256" key="1">
    <source>
        <dbReference type="ARBA" id="ARBA00004123"/>
    </source>
</evidence>
<dbReference type="GO" id="GO:0002528">
    <property type="term" value="P:regulation of vascular permeability involved in acute inflammatory response"/>
    <property type="evidence" value="ECO:0007669"/>
    <property type="project" value="Ensembl"/>
</dbReference>
<dbReference type="GO" id="GO:0030178">
    <property type="term" value="P:negative regulation of Wnt signaling pathway"/>
    <property type="evidence" value="ECO:0000318"/>
    <property type="project" value="GO_Central"/>
</dbReference>
<dbReference type="GO" id="GO:0048662">
    <property type="term" value="P:negative regulation of smooth muscle cell proliferation"/>
    <property type="evidence" value="ECO:0007669"/>
    <property type="project" value="Ensembl"/>
</dbReference>
<dbReference type="GO" id="GO:0072201">
    <property type="term" value="P:negative regulation of mesenchymal cell proliferation"/>
    <property type="evidence" value="ECO:0007669"/>
    <property type="project" value="Ensembl"/>
</dbReference>
<keyword evidence="4" id="KW-0963">Cytoplasm</keyword>
<evidence type="ECO:0000256" key="10">
    <source>
        <dbReference type="ARBA" id="ARBA00067674"/>
    </source>
</evidence>
<comment type="subunit">
    <text evidence="9">Binds CTNNB1.</text>
</comment>
<comment type="function">
    <text evidence="8">Prevents the interaction between CTNNB1 and TCF family members, and acts as a negative regulator of the Wnt signaling pathway.</text>
</comment>
<dbReference type="GO" id="GO:1990711">
    <property type="term" value="C:beta-catenin-ICAT complex"/>
    <property type="evidence" value="ECO:0007669"/>
    <property type="project" value="Ensembl"/>
</dbReference>
<dbReference type="Reactome" id="R-CFA-3769402">
    <property type="pathway name" value="Deactivation of the beta-catenin transactivating complex"/>
</dbReference>
<evidence type="ECO:0000313" key="14">
    <source>
        <dbReference type="Proteomes" id="UP000805418"/>
    </source>
</evidence>
<dbReference type="GO" id="GO:0008013">
    <property type="term" value="F:beta-catenin binding"/>
    <property type="evidence" value="ECO:0000318"/>
    <property type="project" value="GO_Central"/>
</dbReference>
<dbReference type="PANTHER" id="PTHR47142">
    <property type="entry name" value="BETA-CATENIN-INTERACTING PROTEIN 1"/>
    <property type="match status" value="1"/>
</dbReference>
<evidence type="ECO:0000256" key="8">
    <source>
        <dbReference type="ARBA" id="ARBA00054377"/>
    </source>
</evidence>
<dbReference type="PANTHER" id="PTHR47142:SF1">
    <property type="entry name" value="BETA-CATENIN-INTERACTING PROTEIN 1"/>
    <property type="match status" value="1"/>
</dbReference>
<evidence type="ECO:0000256" key="7">
    <source>
        <dbReference type="ARBA" id="ARBA00023242"/>
    </source>
</evidence>
<comment type="subcellular location">
    <subcellularLocation>
        <location evidence="2">Cytoplasm</location>
    </subcellularLocation>
    <subcellularLocation>
        <location evidence="1">Nucleus</location>
    </subcellularLocation>
</comment>
<dbReference type="GO" id="GO:0140416">
    <property type="term" value="F:transcription regulator inhibitor activity"/>
    <property type="evidence" value="ECO:0007669"/>
    <property type="project" value="Ensembl"/>
</dbReference>
<evidence type="ECO:0000256" key="3">
    <source>
        <dbReference type="ARBA" id="ARBA00006505"/>
    </source>
</evidence>
<comment type="similarity">
    <text evidence="3">Belongs to the CTNNBIP1 family.</text>
</comment>
<evidence type="ECO:0000256" key="6">
    <source>
        <dbReference type="ARBA" id="ARBA00022687"/>
    </source>
</evidence>
<evidence type="ECO:0000256" key="4">
    <source>
        <dbReference type="ARBA" id="ARBA00022490"/>
    </source>
</evidence>
<feature type="domain" description="Beta-catenin-interacting ICAT" evidence="12">
    <location>
        <begin position="1"/>
        <end position="64"/>
    </location>
</feature>
<organism evidence="13 14">
    <name type="scientific">Canis lupus familiaris</name>
    <name type="common">Dog</name>
    <name type="synonym">Canis familiaris</name>
    <dbReference type="NCBI Taxonomy" id="9615"/>
    <lineage>
        <taxon>Eukaryota</taxon>
        <taxon>Metazoa</taxon>
        <taxon>Chordata</taxon>
        <taxon>Craniata</taxon>
        <taxon>Vertebrata</taxon>
        <taxon>Euteleostomi</taxon>
        <taxon>Mammalia</taxon>
        <taxon>Eutheria</taxon>
        <taxon>Laurasiatheria</taxon>
        <taxon>Carnivora</taxon>
        <taxon>Caniformia</taxon>
        <taxon>Canidae</taxon>
        <taxon>Canis</taxon>
    </lineage>
</organism>
<evidence type="ECO:0000313" key="13">
    <source>
        <dbReference type="Ensembl" id="ENSCAFP00845040460.1"/>
    </source>
</evidence>
<evidence type="ECO:0000256" key="9">
    <source>
        <dbReference type="ARBA" id="ARBA00061903"/>
    </source>
</evidence>
<reference evidence="13" key="2">
    <citation type="submission" date="2025-08" db="UniProtKB">
        <authorList>
            <consortium name="Ensembl"/>
        </authorList>
    </citation>
    <scope>IDENTIFICATION</scope>
    <source>
        <strain evidence="13">Boxer</strain>
    </source>
</reference>
<dbReference type="Ensembl" id="ENSCAFT00845051567.1">
    <property type="protein sequence ID" value="ENSCAFP00845040460.1"/>
    <property type="gene ID" value="ENSCAFG00845029139.1"/>
</dbReference>
<dbReference type="GO" id="GO:0001658">
    <property type="term" value="P:branching involved in ureteric bud morphogenesis"/>
    <property type="evidence" value="ECO:0007669"/>
    <property type="project" value="Ensembl"/>
</dbReference>
<keyword evidence="6" id="KW-0879">Wnt signaling pathway</keyword>
<evidence type="ECO:0000259" key="12">
    <source>
        <dbReference type="Pfam" id="PF06384"/>
    </source>
</evidence>
<dbReference type="GO" id="GO:0005634">
    <property type="term" value="C:nucleus"/>
    <property type="evidence" value="ECO:0000318"/>
    <property type="project" value="GO_Central"/>
</dbReference>
<dbReference type="GO" id="GO:0030877">
    <property type="term" value="C:beta-catenin destruction complex"/>
    <property type="evidence" value="ECO:0000318"/>
    <property type="project" value="GO_Central"/>
</dbReference>
<keyword evidence="7" id="KW-0539">Nucleus</keyword>
<dbReference type="GO" id="GO:0070016">
    <property type="term" value="F:armadillo repeat domain binding"/>
    <property type="evidence" value="ECO:0007669"/>
    <property type="project" value="Ensembl"/>
</dbReference>
<feature type="region of interest" description="Disordered" evidence="11">
    <location>
        <begin position="93"/>
        <end position="118"/>
    </location>
</feature>
<gene>
    <name evidence="13" type="primary">CTNNBIP1</name>
</gene>